<keyword evidence="6" id="KW-1185">Reference proteome</keyword>
<gene>
    <name evidence="5" type="ORF">TS85_08195</name>
</gene>
<dbReference type="Pfam" id="PF00144">
    <property type="entry name" value="Beta-lactamase"/>
    <property type="match status" value="1"/>
</dbReference>
<dbReference type="Proteomes" id="UP000032300">
    <property type="component" value="Chromosome"/>
</dbReference>
<protein>
    <submittedName>
        <fullName evidence="5">Beta-lactamase</fullName>
    </submittedName>
</protein>
<dbReference type="InterPro" id="IPR012338">
    <property type="entry name" value="Beta-lactam/transpept-like"/>
</dbReference>
<feature type="transmembrane region" description="Helical" evidence="2">
    <location>
        <begin position="607"/>
        <end position="635"/>
    </location>
</feature>
<proteinExistence type="predicted"/>
<feature type="domain" description="Beta-lactamase-related" evidence="4">
    <location>
        <begin position="81"/>
        <end position="390"/>
    </location>
</feature>
<feature type="signal peptide" evidence="3">
    <location>
        <begin position="1"/>
        <end position="31"/>
    </location>
</feature>
<keyword evidence="2" id="KW-0812">Transmembrane</keyword>
<feature type="transmembrane region" description="Helical" evidence="2">
    <location>
        <begin position="647"/>
        <end position="667"/>
    </location>
</feature>
<dbReference type="InterPro" id="IPR001466">
    <property type="entry name" value="Beta-lactam-related"/>
</dbReference>
<dbReference type="InterPro" id="IPR050491">
    <property type="entry name" value="AmpC-like"/>
</dbReference>
<feature type="compositionally biased region" description="Low complexity" evidence="1">
    <location>
        <begin position="40"/>
        <end position="57"/>
    </location>
</feature>
<dbReference type="KEGG" id="sphi:TS85_08195"/>
<evidence type="ECO:0000313" key="5">
    <source>
        <dbReference type="EMBL" id="AJP71769.1"/>
    </source>
</evidence>
<feature type="chain" id="PRO_5031510506" evidence="3">
    <location>
        <begin position="32"/>
        <end position="673"/>
    </location>
</feature>
<reference evidence="5 6" key="2">
    <citation type="submission" date="2015-02" db="EMBL/GenBank/DDBJ databases">
        <title>The complete genome of Sphingomonas hengshuiensis sp. WHSC-8 isolated from soil of Hengshui Lake.</title>
        <authorList>
            <person name="Wei S."/>
            <person name="Guo J."/>
            <person name="Su C."/>
            <person name="Wu R."/>
            <person name="Zhang Z."/>
            <person name="Liang K."/>
            <person name="Li H."/>
            <person name="Wang T."/>
            <person name="Liu H."/>
            <person name="Zhang C."/>
            <person name="Li Z."/>
            <person name="Wang Q."/>
            <person name="Meng J."/>
        </authorList>
    </citation>
    <scope>NUCLEOTIDE SEQUENCE [LARGE SCALE GENOMIC DNA]</scope>
    <source>
        <strain evidence="5 6">WHSC-8</strain>
    </source>
</reference>
<keyword evidence="3" id="KW-0732">Signal</keyword>
<evidence type="ECO:0000259" key="4">
    <source>
        <dbReference type="Pfam" id="PF00144"/>
    </source>
</evidence>
<feature type="region of interest" description="Disordered" evidence="1">
    <location>
        <begin position="36"/>
        <end position="62"/>
    </location>
</feature>
<dbReference type="SUPFAM" id="SSF56601">
    <property type="entry name" value="beta-lactamase/transpeptidase-like"/>
    <property type="match status" value="1"/>
</dbReference>
<dbReference type="Gene3D" id="3.40.710.10">
    <property type="entry name" value="DD-peptidase/beta-lactamase superfamily"/>
    <property type="match status" value="1"/>
</dbReference>
<keyword evidence="2" id="KW-0472">Membrane</keyword>
<evidence type="ECO:0000256" key="3">
    <source>
        <dbReference type="SAM" id="SignalP"/>
    </source>
</evidence>
<feature type="transmembrane region" description="Helical" evidence="2">
    <location>
        <begin position="575"/>
        <end position="595"/>
    </location>
</feature>
<dbReference type="EMBL" id="CP010836">
    <property type="protein sequence ID" value="AJP71769.1"/>
    <property type="molecule type" value="Genomic_DNA"/>
</dbReference>
<name>A0A7U4LES0_9SPHN</name>
<evidence type="ECO:0000256" key="1">
    <source>
        <dbReference type="SAM" id="MobiDB-lite"/>
    </source>
</evidence>
<sequence length="673" mass="72416">MQKGIAMRSFRRLIIALMAVLVLPFTTQLFAQGPVPQGPAPKASAPAAASAPPAGQATRNPPPLDAIDLETWLDGFMPYALERGSIAGAVVVVVRGNGTVLQKGYGYADYATRKPVSPDATLFRPGSISKLLTWTAVMQQVEAGRIDLDKDVNSYLDFTIPAFDGKPVTMRNIMTHTAGFEESVRHLITSDPKAALPLGRLVKVTLPQRVFAPGTTPAYSNYATGLAGYIVERVSGMSFDAYVEQRIFAPLGMTRSSFRQPLPDALKPLMSSGYPDVNDKAKPFEIVAPAPAGSLSSTGADMGKFMMAHLTNNGVLMKPETMRMMHDFRAPGIGPLNTMALGFYEQWVNGQRSISHGGDTQWFHSDLWLFPESDVGLYISMNSSGTEGAAHAVRSALFHKFADRYLPGTDPIGKVDDATARQHAALLAGNYVSSRGSFTNFLSVLNLLGQSTVTVGEDGKIAFPALDGLSAGARDWVEVAPFVWRDTNTGERLAAVVKDGKVVRFSVDVGSPFMVFEPAPAGLNTVWLVPALLLALGIILLAALAWPVRALVRRSYGQKLALQGRSRLAYRLSRGFAWLVLAAVAGWMGLIAAFSADLGSIGGPLDWLIILLRVISPIAAIGLVASSGWLLWLAFASKRRWTARLGALLLLLAGLVVLWVVVSSHLYGFNMVY</sequence>
<evidence type="ECO:0000313" key="6">
    <source>
        <dbReference type="Proteomes" id="UP000032300"/>
    </source>
</evidence>
<dbReference type="AlphaFoldDB" id="A0A7U4LES0"/>
<dbReference type="PANTHER" id="PTHR46825">
    <property type="entry name" value="D-ALANYL-D-ALANINE-CARBOXYPEPTIDASE/ENDOPEPTIDASE AMPH"/>
    <property type="match status" value="1"/>
</dbReference>
<accession>A0A7U4LES0</accession>
<feature type="transmembrane region" description="Helical" evidence="2">
    <location>
        <begin position="526"/>
        <end position="546"/>
    </location>
</feature>
<evidence type="ECO:0000256" key="2">
    <source>
        <dbReference type="SAM" id="Phobius"/>
    </source>
</evidence>
<dbReference type="PANTHER" id="PTHR46825:SF9">
    <property type="entry name" value="BETA-LACTAMASE-RELATED DOMAIN-CONTAINING PROTEIN"/>
    <property type="match status" value="1"/>
</dbReference>
<reference evidence="5 6" key="1">
    <citation type="journal article" date="2015" name="Int. J. Syst. Evol. Microbiol.">
        <title>Sphingomonas hengshuiensis sp. nov., isolated from lake wetland.</title>
        <authorList>
            <person name="Wei S."/>
            <person name="Wang T."/>
            <person name="Liu H."/>
            <person name="Zhang C."/>
            <person name="Guo J."/>
            <person name="Wang Q."/>
            <person name="Liang K."/>
            <person name="Zhang Z."/>
        </authorList>
    </citation>
    <scope>NUCLEOTIDE SEQUENCE [LARGE SCALE GENOMIC DNA]</scope>
    <source>
        <strain evidence="5 6">WHSC-8</strain>
    </source>
</reference>
<keyword evidence="2" id="KW-1133">Transmembrane helix</keyword>
<organism evidence="5 6">
    <name type="scientific">Sphingomonas hengshuiensis</name>
    <dbReference type="NCBI Taxonomy" id="1609977"/>
    <lineage>
        <taxon>Bacteria</taxon>
        <taxon>Pseudomonadati</taxon>
        <taxon>Pseudomonadota</taxon>
        <taxon>Alphaproteobacteria</taxon>
        <taxon>Sphingomonadales</taxon>
        <taxon>Sphingomonadaceae</taxon>
        <taxon>Sphingomonas</taxon>
    </lineage>
</organism>